<dbReference type="AlphaFoldDB" id="A0ABC8UQC0"/>
<organism evidence="1 2">
    <name type="scientific">Ilex paraguariensis</name>
    <name type="common">yerba mate</name>
    <dbReference type="NCBI Taxonomy" id="185542"/>
    <lineage>
        <taxon>Eukaryota</taxon>
        <taxon>Viridiplantae</taxon>
        <taxon>Streptophyta</taxon>
        <taxon>Embryophyta</taxon>
        <taxon>Tracheophyta</taxon>
        <taxon>Spermatophyta</taxon>
        <taxon>Magnoliopsida</taxon>
        <taxon>eudicotyledons</taxon>
        <taxon>Gunneridae</taxon>
        <taxon>Pentapetalae</taxon>
        <taxon>asterids</taxon>
        <taxon>campanulids</taxon>
        <taxon>Aquifoliales</taxon>
        <taxon>Aquifoliaceae</taxon>
        <taxon>Ilex</taxon>
    </lineage>
</organism>
<accession>A0ABC8UQC0</accession>
<protein>
    <submittedName>
        <fullName evidence="1">Uncharacterized protein</fullName>
    </submittedName>
</protein>
<name>A0ABC8UQC0_9AQUA</name>
<evidence type="ECO:0000313" key="1">
    <source>
        <dbReference type="EMBL" id="CAK9183268.1"/>
    </source>
</evidence>
<comment type="caution">
    <text evidence="1">The sequence shown here is derived from an EMBL/GenBank/DDBJ whole genome shotgun (WGS) entry which is preliminary data.</text>
</comment>
<sequence length="120" mass="13225">MANSGTRTIGDNVEVVAYRHASSCGRILQPLTCIELHMPRSITTDYCELIRGGDGKFGEIERGSAIGLFLPLPIISFMSYKLPDLQLTLEGYVCDIYVTGSQKCYGRVERVVASDEEGFI</sequence>
<dbReference type="EMBL" id="CAUOFW020008591">
    <property type="protein sequence ID" value="CAK9183268.1"/>
    <property type="molecule type" value="Genomic_DNA"/>
</dbReference>
<proteinExistence type="predicted"/>
<reference evidence="1 2" key="1">
    <citation type="submission" date="2024-02" db="EMBL/GenBank/DDBJ databases">
        <authorList>
            <person name="Vignale AGUSTIN F."/>
            <person name="Sosa J E."/>
            <person name="Modenutti C."/>
        </authorList>
    </citation>
    <scope>NUCLEOTIDE SEQUENCE [LARGE SCALE GENOMIC DNA]</scope>
</reference>
<gene>
    <name evidence="1" type="ORF">ILEXP_LOCUS53524</name>
</gene>
<evidence type="ECO:0000313" key="2">
    <source>
        <dbReference type="Proteomes" id="UP001642360"/>
    </source>
</evidence>
<dbReference type="Proteomes" id="UP001642360">
    <property type="component" value="Unassembled WGS sequence"/>
</dbReference>
<keyword evidence="2" id="KW-1185">Reference proteome</keyword>